<protein>
    <recommendedName>
        <fullName evidence="5">Osteopetrosis-associated transmembrane protein 1</fullName>
    </recommendedName>
</protein>
<feature type="signal peptide" evidence="3">
    <location>
        <begin position="1"/>
        <end position="32"/>
    </location>
</feature>
<dbReference type="EMBL" id="HACG01039367">
    <property type="protein sequence ID" value="CEK86232.1"/>
    <property type="molecule type" value="Transcribed_RNA"/>
</dbReference>
<dbReference type="Pfam" id="PF09777">
    <property type="entry name" value="OSTMP1"/>
    <property type="match status" value="1"/>
</dbReference>
<proteinExistence type="predicted"/>
<feature type="transmembrane region" description="Helical" evidence="2">
    <location>
        <begin position="252"/>
        <end position="270"/>
    </location>
</feature>
<feature type="chain" id="PRO_5002111925" description="Osteopetrosis-associated transmembrane protein 1" evidence="3">
    <location>
        <begin position="33"/>
        <end position="308"/>
    </location>
</feature>
<dbReference type="AlphaFoldDB" id="A0A0B7B029"/>
<evidence type="ECO:0000256" key="1">
    <source>
        <dbReference type="SAM" id="MobiDB-lite"/>
    </source>
</evidence>
<evidence type="ECO:0008006" key="5">
    <source>
        <dbReference type="Google" id="ProtNLM"/>
    </source>
</evidence>
<evidence type="ECO:0000256" key="3">
    <source>
        <dbReference type="SAM" id="SignalP"/>
    </source>
</evidence>
<keyword evidence="2" id="KW-0472">Membrane</keyword>
<dbReference type="PANTHER" id="PTHR15644:SF2">
    <property type="entry name" value="OSTEOPETROSIS-ASSOCIATED TRANSMEMBRANE PROTEIN 1"/>
    <property type="match status" value="1"/>
</dbReference>
<reference evidence="4" key="1">
    <citation type="submission" date="2014-12" db="EMBL/GenBank/DDBJ databases">
        <title>Insight into the proteome of Arion vulgaris.</title>
        <authorList>
            <person name="Aradska J."/>
            <person name="Bulat T."/>
            <person name="Smidak R."/>
            <person name="Sarate P."/>
            <person name="Gangsoo J."/>
            <person name="Sialana F."/>
            <person name="Bilban M."/>
            <person name="Lubec G."/>
        </authorList>
    </citation>
    <scope>NUCLEOTIDE SEQUENCE</scope>
    <source>
        <tissue evidence="4">Skin</tissue>
    </source>
</reference>
<accession>A0A0B7B029</accession>
<gene>
    <name evidence="4" type="primary">ORF152664</name>
</gene>
<name>A0A0B7B029_9EUPU</name>
<keyword evidence="2" id="KW-1133">Transmembrane helix</keyword>
<dbReference type="InterPro" id="IPR019172">
    <property type="entry name" value="Osteopetrosis-assoc_TM_1"/>
</dbReference>
<keyword evidence="2" id="KW-0812">Transmembrane</keyword>
<feature type="region of interest" description="Disordered" evidence="1">
    <location>
        <begin position="289"/>
        <end position="308"/>
    </location>
</feature>
<keyword evidence="3" id="KW-0732">Signal</keyword>
<organism evidence="4">
    <name type="scientific">Arion vulgaris</name>
    <dbReference type="NCBI Taxonomy" id="1028688"/>
    <lineage>
        <taxon>Eukaryota</taxon>
        <taxon>Metazoa</taxon>
        <taxon>Spiralia</taxon>
        <taxon>Lophotrochozoa</taxon>
        <taxon>Mollusca</taxon>
        <taxon>Gastropoda</taxon>
        <taxon>Heterobranchia</taxon>
        <taxon>Euthyneura</taxon>
        <taxon>Panpulmonata</taxon>
        <taxon>Eupulmonata</taxon>
        <taxon>Stylommatophora</taxon>
        <taxon>Helicina</taxon>
        <taxon>Arionoidea</taxon>
        <taxon>Arionidae</taxon>
        <taxon>Arion</taxon>
    </lineage>
</organism>
<dbReference type="GO" id="GO:0005829">
    <property type="term" value="C:cytosol"/>
    <property type="evidence" value="ECO:0007669"/>
    <property type="project" value="TreeGrafter"/>
</dbReference>
<evidence type="ECO:0000256" key="2">
    <source>
        <dbReference type="SAM" id="Phobius"/>
    </source>
</evidence>
<evidence type="ECO:0000313" key="4">
    <source>
        <dbReference type="EMBL" id="CEK86232.1"/>
    </source>
</evidence>
<dbReference type="PANTHER" id="PTHR15644">
    <property type="entry name" value="OSTEOPETROSIS ASSOCIATED TRANSMEMBRANE PROTEIN 1"/>
    <property type="match status" value="1"/>
</dbReference>
<sequence length="308" mass="34825">MVISTSGIRFSCTLLVLTIQLIFLNDVGKCNTSVPAESPNEDVEFKLHYGDGISKVDYSNTSCESIYQKYLTAVVNFTQCEIHHVRPFRLCLACKTQYQVAEDLYLQLNSNPDLDECKIKYMMSDKVQIIPTVQTNMDKIWRTSHCHRCYSQNGTMRGKVSEFLNLAKKLNVCINATVEEDPWSHSYSAKNSSDVCIQCRDQYVALNADFNTMYNNDAGDVCMDIMNMMNYTRIHWSLHFNCTAGSYDSTPVIIVSCFVACTPILFYVYLRITGKVRRAKLFKHKRLTSSTDASSGSHSTAGSPNSTN</sequence>